<keyword evidence="7" id="KW-1133">Transmembrane helix</keyword>
<dbReference type="RefSeq" id="WP_142037586.1">
    <property type="nucleotide sequence ID" value="NZ_JBHTGS010000001.1"/>
</dbReference>
<dbReference type="PROSITE" id="PS51892">
    <property type="entry name" value="SUBTILASE"/>
    <property type="match status" value="1"/>
</dbReference>
<evidence type="ECO:0000256" key="3">
    <source>
        <dbReference type="ARBA" id="ARBA00022801"/>
    </source>
</evidence>
<dbReference type="Proteomes" id="UP000317043">
    <property type="component" value="Unassembled WGS sequence"/>
</dbReference>
<dbReference type="Pfam" id="PF00082">
    <property type="entry name" value="Peptidase_S8"/>
    <property type="match status" value="1"/>
</dbReference>
<dbReference type="InterPro" id="IPR023827">
    <property type="entry name" value="Peptidase_S8_Asp-AS"/>
</dbReference>
<evidence type="ECO:0000313" key="10">
    <source>
        <dbReference type="EMBL" id="TQL76329.1"/>
    </source>
</evidence>
<feature type="active site" description="Charge relay system" evidence="5">
    <location>
        <position position="261"/>
    </location>
</feature>
<feature type="chain" id="PRO_5022039294" evidence="8">
    <location>
        <begin position="26"/>
        <end position="406"/>
    </location>
</feature>
<dbReference type="SUPFAM" id="SSF52743">
    <property type="entry name" value="Subtilisin-like"/>
    <property type="match status" value="1"/>
</dbReference>
<feature type="transmembrane region" description="Helical" evidence="7">
    <location>
        <begin position="367"/>
        <end position="388"/>
    </location>
</feature>
<dbReference type="GO" id="GO:0006508">
    <property type="term" value="P:proteolysis"/>
    <property type="evidence" value="ECO:0007669"/>
    <property type="project" value="UniProtKB-KW"/>
</dbReference>
<protein>
    <submittedName>
        <fullName evidence="10">Subtilisin family serine protease</fullName>
    </submittedName>
</protein>
<keyword evidence="3 5" id="KW-0378">Hydrolase</keyword>
<evidence type="ECO:0000256" key="7">
    <source>
        <dbReference type="SAM" id="Phobius"/>
    </source>
</evidence>
<dbReference type="EMBL" id="VFOW01000001">
    <property type="protein sequence ID" value="TQL76329.1"/>
    <property type="molecule type" value="Genomic_DNA"/>
</dbReference>
<comment type="similarity">
    <text evidence="1 5">Belongs to the peptidase S8 family.</text>
</comment>
<comment type="caution">
    <text evidence="10">The sequence shown here is derived from an EMBL/GenBank/DDBJ whole genome shotgun (WGS) entry which is preliminary data.</text>
</comment>
<keyword evidence="4 5" id="KW-0720">Serine protease</keyword>
<evidence type="ECO:0000256" key="2">
    <source>
        <dbReference type="ARBA" id="ARBA00022670"/>
    </source>
</evidence>
<dbReference type="PROSITE" id="PS00136">
    <property type="entry name" value="SUBTILASE_ASP"/>
    <property type="match status" value="1"/>
</dbReference>
<dbReference type="PANTHER" id="PTHR43806">
    <property type="entry name" value="PEPTIDASE S8"/>
    <property type="match status" value="1"/>
</dbReference>
<keyword evidence="7" id="KW-0812">Transmembrane</keyword>
<dbReference type="InterPro" id="IPR000209">
    <property type="entry name" value="Peptidase_S8/S53_dom"/>
</dbReference>
<dbReference type="InterPro" id="IPR015500">
    <property type="entry name" value="Peptidase_S8_subtilisin-rel"/>
</dbReference>
<keyword evidence="11" id="KW-1185">Reference proteome</keyword>
<feature type="active site" description="Charge relay system" evidence="5">
    <location>
        <position position="58"/>
    </location>
</feature>
<feature type="signal peptide" evidence="8">
    <location>
        <begin position="1"/>
        <end position="25"/>
    </location>
</feature>
<sequence>MVKRLLIGVAAGALLASMAPGIAHADQTRTDQWYLEALGVAAAHEITKGAGVRIGMVDSGVDPEHPDLVGNVEAGRSSWSGGEDGLVDPHQHGTHLAGLMVGHGHGADNSEGILGIAPEATVVSASVYPPDHDQESLESDVATEQAIVQSIRWLADQDVDVMLLAYSGSGSDEQREAVEYAAGKGITIITGTGNLSDDPFAFSAISDPARWEQTIAAGGTTEAGEYWDRSKVGRETFIAAPAENVISTIPGGGYEYSHGTSNSAAIVAGVVALMKAQWPDMPWEIIQWRLGHTARDLGPEGWDEETGTGMVDPVAALTADVEVPDGSTDEEINPEPYPRAEPTDDEASTDTTEAAPALTGDTTDSTLWWIIGAAAIAAILATTVLFVLRSRRARTSSGVPGQVSRV</sequence>
<dbReference type="InParanoid" id="A0A543AUT4"/>
<dbReference type="InterPro" id="IPR036852">
    <property type="entry name" value="Peptidase_S8/S53_dom_sf"/>
</dbReference>
<reference evidence="10 11" key="1">
    <citation type="submission" date="2019-06" db="EMBL/GenBank/DDBJ databases">
        <title>Sequencing the genomes of 1000 actinobacteria strains.</title>
        <authorList>
            <person name="Klenk H.-P."/>
        </authorList>
    </citation>
    <scope>NUCLEOTIDE SEQUENCE [LARGE SCALE GENOMIC DNA]</scope>
    <source>
        <strain evidence="10 11">DSM 45928</strain>
    </source>
</reference>
<dbReference type="PRINTS" id="PR00723">
    <property type="entry name" value="SUBTILISIN"/>
</dbReference>
<gene>
    <name evidence="10" type="ORF">FB566_1856</name>
</gene>
<feature type="active site" description="Charge relay system" evidence="5">
    <location>
        <position position="92"/>
    </location>
</feature>
<name>A0A543AUT4_9ACTN</name>
<evidence type="ECO:0000313" key="11">
    <source>
        <dbReference type="Proteomes" id="UP000317043"/>
    </source>
</evidence>
<feature type="domain" description="Peptidase S8/S53" evidence="9">
    <location>
        <begin position="49"/>
        <end position="309"/>
    </location>
</feature>
<keyword evidence="2 5" id="KW-0645">Protease</keyword>
<organism evidence="10 11">
    <name type="scientific">Stackebrandtia endophytica</name>
    <dbReference type="NCBI Taxonomy" id="1496996"/>
    <lineage>
        <taxon>Bacteria</taxon>
        <taxon>Bacillati</taxon>
        <taxon>Actinomycetota</taxon>
        <taxon>Actinomycetes</taxon>
        <taxon>Glycomycetales</taxon>
        <taxon>Glycomycetaceae</taxon>
        <taxon>Stackebrandtia</taxon>
    </lineage>
</organism>
<evidence type="ECO:0000259" key="9">
    <source>
        <dbReference type="Pfam" id="PF00082"/>
    </source>
</evidence>
<evidence type="ECO:0000256" key="5">
    <source>
        <dbReference type="PROSITE-ProRule" id="PRU01240"/>
    </source>
</evidence>
<dbReference type="InterPro" id="IPR050131">
    <property type="entry name" value="Peptidase_S8_subtilisin-like"/>
</dbReference>
<dbReference type="Gene3D" id="3.40.50.200">
    <property type="entry name" value="Peptidase S8/S53 domain"/>
    <property type="match status" value="1"/>
</dbReference>
<keyword evidence="8" id="KW-0732">Signal</keyword>
<evidence type="ECO:0000256" key="1">
    <source>
        <dbReference type="ARBA" id="ARBA00011073"/>
    </source>
</evidence>
<evidence type="ECO:0000256" key="6">
    <source>
        <dbReference type="SAM" id="MobiDB-lite"/>
    </source>
</evidence>
<dbReference type="AlphaFoldDB" id="A0A543AUT4"/>
<accession>A0A543AUT4</accession>
<dbReference type="GO" id="GO:0004252">
    <property type="term" value="F:serine-type endopeptidase activity"/>
    <property type="evidence" value="ECO:0007669"/>
    <property type="project" value="UniProtKB-UniRule"/>
</dbReference>
<feature type="region of interest" description="Disordered" evidence="6">
    <location>
        <begin position="321"/>
        <end position="359"/>
    </location>
</feature>
<evidence type="ECO:0000256" key="8">
    <source>
        <dbReference type="SAM" id="SignalP"/>
    </source>
</evidence>
<proteinExistence type="inferred from homology"/>
<dbReference type="OrthoDB" id="9798386at2"/>
<keyword evidence="7" id="KW-0472">Membrane</keyword>
<evidence type="ECO:0000256" key="4">
    <source>
        <dbReference type="ARBA" id="ARBA00022825"/>
    </source>
</evidence>
<dbReference type="PANTHER" id="PTHR43806:SF11">
    <property type="entry name" value="CEREVISIN-RELATED"/>
    <property type="match status" value="1"/>
</dbReference>